<evidence type="ECO:0000313" key="2">
    <source>
        <dbReference type="Proteomes" id="UP001417504"/>
    </source>
</evidence>
<organism evidence="1 2">
    <name type="scientific">Stephania japonica</name>
    <dbReference type="NCBI Taxonomy" id="461633"/>
    <lineage>
        <taxon>Eukaryota</taxon>
        <taxon>Viridiplantae</taxon>
        <taxon>Streptophyta</taxon>
        <taxon>Embryophyta</taxon>
        <taxon>Tracheophyta</taxon>
        <taxon>Spermatophyta</taxon>
        <taxon>Magnoliopsida</taxon>
        <taxon>Ranunculales</taxon>
        <taxon>Menispermaceae</taxon>
        <taxon>Menispermoideae</taxon>
        <taxon>Cissampelideae</taxon>
        <taxon>Stephania</taxon>
    </lineage>
</organism>
<protein>
    <submittedName>
        <fullName evidence="1">Uncharacterized protein</fullName>
    </submittedName>
</protein>
<evidence type="ECO:0000313" key="1">
    <source>
        <dbReference type="EMBL" id="KAK9123968.1"/>
    </source>
</evidence>
<keyword evidence="2" id="KW-1185">Reference proteome</keyword>
<dbReference type="Proteomes" id="UP001417504">
    <property type="component" value="Unassembled WGS sequence"/>
</dbReference>
<dbReference type="EMBL" id="JBBNAE010000005">
    <property type="protein sequence ID" value="KAK9123968.1"/>
    <property type="molecule type" value="Genomic_DNA"/>
</dbReference>
<proteinExistence type="predicted"/>
<gene>
    <name evidence="1" type="ORF">Sjap_013570</name>
</gene>
<dbReference type="AlphaFoldDB" id="A0AAP0NYQ7"/>
<reference evidence="1 2" key="1">
    <citation type="submission" date="2024-01" db="EMBL/GenBank/DDBJ databases">
        <title>Genome assemblies of Stephania.</title>
        <authorList>
            <person name="Yang L."/>
        </authorList>
    </citation>
    <scope>NUCLEOTIDE SEQUENCE [LARGE SCALE GENOMIC DNA]</scope>
    <source>
        <strain evidence="1">QJT</strain>
        <tissue evidence="1">Leaf</tissue>
    </source>
</reference>
<name>A0AAP0NYQ7_9MAGN</name>
<accession>A0AAP0NYQ7</accession>
<sequence length="59" mass="6804">MMTFRDNGQHTFIETPSRTATLSKRLIFLVGFSAHSMTSPLERSFIDQLFEMEFGGEMK</sequence>
<comment type="caution">
    <text evidence="1">The sequence shown here is derived from an EMBL/GenBank/DDBJ whole genome shotgun (WGS) entry which is preliminary data.</text>
</comment>